<dbReference type="AlphaFoldDB" id="A0AAE3EGK6"/>
<evidence type="ECO:0000313" key="3">
    <source>
        <dbReference type="Proteomes" id="UP001198163"/>
    </source>
</evidence>
<dbReference type="Proteomes" id="UP001198163">
    <property type="component" value="Unassembled WGS sequence"/>
</dbReference>
<proteinExistence type="predicted"/>
<dbReference type="EMBL" id="JAINWA010000001">
    <property type="protein sequence ID" value="MCD1654272.1"/>
    <property type="molecule type" value="Genomic_DNA"/>
</dbReference>
<accession>A0AAE3EGK6</accession>
<organism evidence="2 3">
    <name type="scientific">Teretinema zuelzerae</name>
    <dbReference type="NCBI Taxonomy" id="156"/>
    <lineage>
        <taxon>Bacteria</taxon>
        <taxon>Pseudomonadati</taxon>
        <taxon>Spirochaetota</taxon>
        <taxon>Spirochaetia</taxon>
        <taxon>Spirochaetales</taxon>
        <taxon>Treponemataceae</taxon>
        <taxon>Teretinema</taxon>
    </lineage>
</organism>
<sequence length="57" mass="6380">MTGTCRKVAPNRGLYASGDYTYHCAVEGSFEWYSGREEIFLAGKPIYECLFHGGLVK</sequence>
<keyword evidence="3" id="KW-1185">Reference proteome</keyword>
<gene>
    <name evidence="2" type="ORF">K7J14_06090</name>
</gene>
<reference evidence="2" key="1">
    <citation type="submission" date="2021-08" db="EMBL/GenBank/DDBJ databases">
        <title>Comparative analyses of Brucepasteria parasyntrophica and Teretinema zuelzerae.</title>
        <authorList>
            <person name="Song Y."/>
            <person name="Brune A."/>
        </authorList>
    </citation>
    <scope>NUCLEOTIDE SEQUENCE</scope>
    <source>
        <strain evidence="2">DSM 1903</strain>
    </source>
</reference>
<evidence type="ECO:0000259" key="1">
    <source>
        <dbReference type="Pfam" id="PF18931"/>
    </source>
</evidence>
<evidence type="ECO:0000313" key="2">
    <source>
        <dbReference type="EMBL" id="MCD1654272.1"/>
    </source>
</evidence>
<dbReference type="InterPro" id="IPR043735">
    <property type="entry name" value="DUF5680"/>
</dbReference>
<dbReference type="RefSeq" id="WP_230754340.1">
    <property type="nucleotide sequence ID" value="NZ_JAINWA010000001.1"/>
</dbReference>
<feature type="domain" description="DUF5680" evidence="1">
    <location>
        <begin position="15"/>
        <end position="56"/>
    </location>
</feature>
<name>A0AAE3EGK6_9SPIR</name>
<dbReference type="Pfam" id="PF18931">
    <property type="entry name" value="DUF5680"/>
    <property type="match status" value="1"/>
</dbReference>
<protein>
    <submittedName>
        <fullName evidence="2">DUF5680 domain-containing protein</fullName>
    </submittedName>
</protein>
<comment type="caution">
    <text evidence="2">The sequence shown here is derived from an EMBL/GenBank/DDBJ whole genome shotgun (WGS) entry which is preliminary data.</text>
</comment>